<name>A0ABQ1YF98_9BACL</name>
<proteinExistence type="predicted"/>
<comment type="caution">
    <text evidence="2">The sequence shown here is derived from an EMBL/GenBank/DDBJ whole genome shotgun (WGS) entry which is preliminary data.</text>
</comment>
<dbReference type="EMBL" id="BMFT01000001">
    <property type="protein sequence ID" value="GGH22486.1"/>
    <property type="molecule type" value="Genomic_DNA"/>
</dbReference>
<protein>
    <submittedName>
        <fullName evidence="2">N-acetyltransferase</fullName>
    </submittedName>
</protein>
<dbReference type="CDD" id="cd04301">
    <property type="entry name" value="NAT_SF"/>
    <property type="match status" value="1"/>
</dbReference>
<dbReference type="InterPro" id="IPR000182">
    <property type="entry name" value="GNAT_dom"/>
</dbReference>
<dbReference type="Gene3D" id="3.40.630.30">
    <property type="match status" value="1"/>
</dbReference>
<gene>
    <name evidence="2" type="ORF">GCM10008013_20950</name>
</gene>
<dbReference type="PANTHER" id="PTHR43072">
    <property type="entry name" value="N-ACETYLTRANSFERASE"/>
    <property type="match status" value="1"/>
</dbReference>
<sequence length="152" mass="17827">MNNPIQTYQATIADLDQIVPIFDEYRVFYGQESDVEGARQFLFSHLEHRESVIFMAKDTVSGQCAGYTQLYPVFSSISLKRSWILNDLFVLKDYRNQGIAKMLLTEAAEFAHQTKAKGIELSTAWDNSRAQRLYEQFGFIRDEEFYYYYLKL</sequence>
<dbReference type="InterPro" id="IPR016181">
    <property type="entry name" value="Acyl_CoA_acyltransferase"/>
</dbReference>
<reference evidence="3" key="1">
    <citation type="journal article" date="2019" name="Int. J. Syst. Evol. Microbiol.">
        <title>The Global Catalogue of Microorganisms (GCM) 10K type strain sequencing project: providing services to taxonomists for standard genome sequencing and annotation.</title>
        <authorList>
            <consortium name="The Broad Institute Genomics Platform"/>
            <consortium name="The Broad Institute Genome Sequencing Center for Infectious Disease"/>
            <person name="Wu L."/>
            <person name="Ma J."/>
        </authorList>
    </citation>
    <scope>NUCLEOTIDE SEQUENCE [LARGE SCALE GENOMIC DNA]</scope>
    <source>
        <strain evidence="3">CGMCC 1.12769</strain>
    </source>
</reference>
<feature type="domain" description="N-acetyltransferase" evidence="1">
    <location>
        <begin position="5"/>
        <end position="152"/>
    </location>
</feature>
<dbReference type="Proteomes" id="UP000659344">
    <property type="component" value="Unassembled WGS sequence"/>
</dbReference>
<dbReference type="PANTHER" id="PTHR43072:SF60">
    <property type="entry name" value="L-2,4-DIAMINOBUTYRIC ACID ACETYLTRANSFERASE"/>
    <property type="match status" value="1"/>
</dbReference>
<dbReference type="PROSITE" id="PS51186">
    <property type="entry name" value="GNAT"/>
    <property type="match status" value="1"/>
</dbReference>
<organism evidence="2 3">
    <name type="scientific">Paenibacillus segetis</name>
    <dbReference type="NCBI Taxonomy" id="1325360"/>
    <lineage>
        <taxon>Bacteria</taxon>
        <taxon>Bacillati</taxon>
        <taxon>Bacillota</taxon>
        <taxon>Bacilli</taxon>
        <taxon>Bacillales</taxon>
        <taxon>Paenibacillaceae</taxon>
        <taxon>Paenibacillus</taxon>
    </lineage>
</organism>
<evidence type="ECO:0000313" key="3">
    <source>
        <dbReference type="Proteomes" id="UP000659344"/>
    </source>
</evidence>
<dbReference type="RefSeq" id="WP_188538408.1">
    <property type="nucleotide sequence ID" value="NZ_BMFT01000001.1"/>
</dbReference>
<evidence type="ECO:0000313" key="2">
    <source>
        <dbReference type="EMBL" id="GGH22486.1"/>
    </source>
</evidence>
<dbReference type="Pfam" id="PF00583">
    <property type="entry name" value="Acetyltransf_1"/>
    <property type="match status" value="1"/>
</dbReference>
<evidence type="ECO:0000259" key="1">
    <source>
        <dbReference type="PROSITE" id="PS51186"/>
    </source>
</evidence>
<keyword evidence="3" id="KW-1185">Reference proteome</keyword>
<dbReference type="SUPFAM" id="SSF55729">
    <property type="entry name" value="Acyl-CoA N-acyltransferases (Nat)"/>
    <property type="match status" value="1"/>
</dbReference>
<accession>A0ABQ1YF98</accession>